<evidence type="ECO:0000313" key="3">
    <source>
        <dbReference type="Proteomes" id="UP000674234"/>
    </source>
</evidence>
<dbReference type="RefSeq" id="WP_210156445.1">
    <property type="nucleotide sequence ID" value="NZ_JAFCNB010000007.1"/>
</dbReference>
<sequence length="71" mass="7730">MESPQGLTTSTLKWRRSSRCTGGNCVQVAFASDVVALRDSKNPEAGVLVYTREQWREFVESVKAGAHSGGE</sequence>
<evidence type="ECO:0000259" key="1">
    <source>
        <dbReference type="Pfam" id="PF04149"/>
    </source>
</evidence>
<organism evidence="2 3">
    <name type="scientific">Microbispora oryzae</name>
    <dbReference type="NCBI Taxonomy" id="2806554"/>
    <lineage>
        <taxon>Bacteria</taxon>
        <taxon>Bacillati</taxon>
        <taxon>Actinomycetota</taxon>
        <taxon>Actinomycetes</taxon>
        <taxon>Streptosporangiales</taxon>
        <taxon>Streptosporangiaceae</taxon>
        <taxon>Microbispora</taxon>
    </lineage>
</organism>
<comment type="caution">
    <text evidence="2">The sequence shown here is derived from an EMBL/GenBank/DDBJ whole genome shotgun (WGS) entry which is preliminary data.</text>
</comment>
<dbReference type="Proteomes" id="UP000674234">
    <property type="component" value="Unassembled WGS sequence"/>
</dbReference>
<proteinExistence type="predicted"/>
<protein>
    <submittedName>
        <fullName evidence="2">DUF397 domain-containing protein</fullName>
    </submittedName>
</protein>
<evidence type="ECO:0000313" key="2">
    <source>
        <dbReference type="EMBL" id="MBP2705150.1"/>
    </source>
</evidence>
<dbReference type="EMBL" id="JAFCNB010000007">
    <property type="protein sequence ID" value="MBP2705150.1"/>
    <property type="molecule type" value="Genomic_DNA"/>
</dbReference>
<dbReference type="Pfam" id="PF04149">
    <property type="entry name" value="DUF397"/>
    <property type="match status" value="1"/>
</dbReference>
<reference evidence="2" key="1">
    <citation type="submission" date="2021-02" db="EMBL/GenBank/DDBJ databases">
        <title>Draft genome sequence of Microbispora sp. RL4-1S isolated from rice leaves in Thailand.</title>
        <authorList>
            <person name="Muangham S."/>
            <person name="Duangmal K."/>
        </authorList>
    </citation>
    <scope>NUCLEOTIDE SEQUENCE</scope>
    <source>
        <strain evidence="2">RL4-1S</strain>
    </source>
</reference>
<keyword evidence="3" id="KW-1185">Reference proteome</keyword>
<gene>
    <name evidence="2" type="ORF">JOL79_15145</name>
</gene>
<dbReference type="AlphaFoldDB" id="A0A940WPH9"/>
<feature type="domain" description="DUF397" evidence="1">
    <location>
        <begin position="12"/>
        <end position="63"/>
    </location>
</feature>
<dbReference type="InterPro" id="IPR007278">
    <property type="entry name" value="DUF397"/>
</dbReference>
<name>A0A940WPH9_9ACTN</name>
<accession>A0A940WPH9</accession>